<evidence type="ECO:0000256" key="1">
    <source>
        <dbReference type="SAM" id="MobiDB-lite"/>
    </source>
</evidence>
<sequence>MAMKVEPARMAYQRSGLGGGQGPSEHLPRLPSPRPSPATSPTRWPATPCRCSAGTGSTASTPWRG</sequence>
<proteinExistence type="predicted"/>
<dbReference type="EMBL" id="GBXM01083227">
    <property type="protein sequence ID" value="JAH25350.1"/>
    <property type="molecule type" value="Transcribed_RNA"/>
</dbReference>
<name>A0A0E9RA63_ANGAN</name>
<dbReference type="AlphaFoldDB" id="A0A0E9RA63"/>
<reference evidence="2" key="1">
    <citation type="submission" date="2014-11" db="EMBL/GenBank/DDBJ databases">
        <authorList>
            <person name="Amaro Gonzalez C."/>
        </authorList>
    </citation>
    <scope>NUCLEOTIDE SEQUENCE</scope>
</reference>
<feature type="region of interest" description="Disordered" evidence="1">
    <location>
        <begin position="1"/>
        <end position="65"/>
    </location>
</feature>
<feature type="compositionally biased region" description="Low complexity" evidence="1">
    <location>
        <begin position="39"/>
        <end position="48"/>
    </location>
</feature>
<organism evidence="2">
    <name type="scientific">Anguilla anguilla</name>
    <name type="common">European freshwater eel</name>
    <name type="synonym">Muraena anguilla</name>
    <dbReference type="NCBI Taxonomy" id="7936"/>
    <lineage>
        <taxon>Eukaryota</taxon>
        <taxon>Metazoa</taxon>
        <taxon>Chordata</taxon>
        <taxon>Craniata</taxon>
        <taxon>Vertebrata</taxon>
        <taxon>Euteleostomi</taxon>
        <taxon>Actinopterygii</taxon>
        <taxon>Neopterygii</taxon>
        <taxon>Teleostei</taxon>
        <taxon>Anguilliformes</taxon>
        <taxon>Anguillidae</taxon>
        <taxon>Anguilla</taxon>
    </lineage>
</organism>
<evidence type="ECO:0000313" key="2">
    <source>
        <dbReference type="EMBL" id="JAH25350.1"/>
    </source>
</evidence>
<reference evidence="2" key="2">
    <citation type="journal article" date="2015" name="Fish Shellfish Immunol.">
        <title>Early steps in the European eel (Anguilla anguilla)-Vibrio vulnificus interaction in the gills: Role of the RtxA13 toxin.</title>
        <authorList>
            <person name="Callol A."/>
            <person name="Pajuelo D."/>
            <person name="Ebbesson L."/>
            <person name="Teles M."/>
            <person name="MacKenzie S."/>
            <person name="Amaro C."/>
        </authorList>
    </citation>
    <scope>NUCLEOTIDE SEQUENCE</scope>
</reference>
<protein>
    <submittedName>
        <fullName evidence="2">Uncharacterized protein</fullName>
    </submittedName>
</protein>
<feature type="compositionally biased region" description="Polar residues" evidence="1">
    <location>
        <begin position="54"/>
        <end position="65"/>
    </location>
</feature>
<accession>A0A0E9RA63</accession>